<dbReference type="InterPro" id="IPR013154">
    <property type="entry name" value="ADH-like_N"/>
</dbReference>
<dbReference type="InterPro" id="IPR036291">
    <property type="entry name" value="NAD(P)-bd_dom_sf"/>
</dbReference>
<sequence length="310" mass="32427">MKVVGITRPGGPEELGVHELPTPDAGPGEVRIRVRAASVNPVDTLLRAGAIPTDGATAPHVPGMDAAGVVDQVGEHVGQWVIGDRVMAFAHPLTSHGGSYVESLVAPADAVAAVPRGLDLHAAATLPMNGLTALQIVEKLERRGVRSLAITGAAGQLGGYVIQLAKDRRMWVVADASPHDVDLVRGLGADLVVGRGDDVADAVRQAVPAGVDAVVDAALLHELALGAVRDGGVYLAVRRWRGLPTRGITFDASAVREEYHVPGRLDRVRDAVERGVLTPRVAGVLPSDEAAEAHRRLETGGLRGRYVLTF</sequence>
<dbReference type="Gene3D" id="3.40.50.720">
    <property type="entry name" value="NAD(P)-binding Rossmann-like Domain"/>
    <property type="match status" value="1"/>
</dbReference>
<evidence type="ECO:0000256" key="2">
    <source>
        <dbReference type="ARBA" id="ARBA00023002"/>
    </source>
</evidence>
<evidence type="ECO:0000259" key="4">
    <source>
        <dbReference type="SMART" id="SM00829"/>
    </source>
</evidence>
<accession>A0A2R7Z2L3</accession>
<feature type="domain" description="Enoyl reductase (ER)" evidence="4">
    <location>
        <begin position="10"/>
        <end position="308"/>
    </location>
</feature>
<dbReference type="SUPFAM" id="SSF50129">
    <property type="entry name" value="GroES-like"/>
    <property type="match status" value="1"/>
</dbReference>
<dbReference type="RefSeq" id="WP_108342999.1">
    <property type="nucleotide sequence ID" value="NZ_PYXZ01000001.1"/>
</dbReference>
<name>A0A2R7Z2L3_9ACTN</name>
<dbReference type="CDD" id="cd05289">
    <property type="entry name" value="MDR_like_2"/>
    <property type="match status" value="1"/>
</dbReference>
<dbReference type="AlphaFoldDB" id="A0A2R7Z2L3"/>
<comment type="caution">
    <text evidence="5">The sequence shown here is derived from an EMBL/GenBank/DDBJ whole genome shotgun (WGS) entry which is preliminary data.</text>
</comment>
<protein>
    <submittedName>
        <fullName evidence="5">Alcohol dehydrogenase</fullName>
    </submittedName>
</protein>
<evidence type="ECO:0000313" key="5">
    <source>
        <dbReference type="EMBL" id="PUA82814.1"/>
    </source>
</evidence>
<gene>
    <name evidence="5" type="ORF">C7S10_03625</name>
</gene>
<dbReference type="SUPFAM" id="SSF51735">
    <property type="entry name" value="NAD(P)-binding Rossmann-fold domains"/>
    <property type="match status" value="1"/>
</dbReference>
<proteinExistence type="predicted"/>
<keyword evidence="2" id="KW-0560">Oxidoreductase</keyword>
<evidence type="ECO:0000256" key="3">
    <source>
        <dbReference type="SAM" id="MobiDB-lite"/>
    </source>
</evidence>
<dbReference type="PANTHER" id="PTHR48106">
    <property type="entry name" value="QUINONE OXIDOREDUCTASE PIG3-RELATED"/>
    <property type="match status" value="1"/>
</dbReference>
<evidence type="ECO:0000313" key="6">
    <source>
        <dbReference type="Proteomes" id="UP000244867"/>
    </source>
</evidence>
<dbReference type="Pfam" id="PF08240">
    <property type="entry name" value="ADH_N"/>
    <property type="match status" value="1"/>
</dbReference>
<dbReference type="Gene3D" id="3.90.180.10">
    <property type="entry name" value="Medium-chain alcohol dehydrogenases, catalytic domain"/>
    <property type="match status" value="1"/>
</dbReference>
<dbReference type="Pfam" id="PF13602">
    <property type="entry name" value="ADH_zinc_N_2"/>
    <property type="match status" value="1"/>
</dbReference>
<keyword evidence="6" id="KW-1185">Reference proteome</keyword>
<dbReference type="OrthoDB" id="3251063at2"/>
<feature type="region of interest" description="Disordered" evidence="3">
    <location>
        <begin position="1"/>
        <end position="27"/>
    </location>
</feature>
<dbReference type="PANTHER" id="PTHR48106:SF18">
    <property type="entry name" value="QUINONE OXIDOREDUCTASE PIG3"/>
    <property type="match status" value="1"/>
</dbReference>
<dbReference type="GO" id="GO:0070402">
    <property type="term" value="F:NADPH binding"/>
    <property type="evidence" value="ECO:0007669"/>
    <property type="project" value="TreeGrafter"/>
</dbReference>
<dbReference type="InterPro" id="IPR020843">
    <property type="entry name" value="ER"/>
</dbReference>
<dbReference type="GO" id="GO:0016651">
    <property type="term" value="F:oxidoreductase activity, acting on NAD(P)H"/>
    <property type="evidence" value="ECO:0007669"/>
    <property type="project" value="TreeGrafter"/>
</dbReference>
<reference evidence="5 6" key="1">
    <citation type="submission" date="2018-03" db="EMBL/GenBank/DDBJ databases">
        <authorList>
            <person name="Keele B.F."/>
        </authorList>
    </citation>
    <scope>NUCLEOTIDE SEQUENCE [LARGE SCALE GENOMIC DNA]</scope>
    <source>
        <strain evidence="5 6">IB-3</strain>
    </source>
</reference>
<evidence type="ECO:0000256" key="1">
    <source>
        <dbReference type="ARBA" id="ARBA00022857"/>
    </source>
</evidence>
<dbReference type="InterPro" id="IPR011032">
    <property type="entry name" value="GroES-like_sf"/>
</dbReference>
<dbReference type="EMBL" id="PYXZ01000001">
    <property type="protein sequence ID" value="PUA82814.1"/>
    <property type="molecule type" value="Genomic_DNA"/>
</dbReference>
<keyword evidence="1" id="KW-0521">NADP</keyword>
<dbReference type="SMART" id="SM00829">
    <property type="entry name" value="PKS_ER"/>
    <property type="match status" value="1"/>
</dbReference>
<organism evidence="5 6">
    <name type="scientific">Nocardioides currus</name>
    <dbReference type="NCBI Taxonomy" id="2133958"/>
    <lineage>
        <taxon>Bacteria</taxon>
        <taxon>Bacillati</taxon>
        <taxon>Actinomycetota</taxon>
        <taxon>Actinomycetes</taxon>
        <taxon>Propionibacteriales</taxon>
        <taxon>Nocardioidaceae</taxon>
        <taxon>Nocardioides</taxon>
    </lineage>
</organism>
<dbReference type="Proteomes" id="UP000244867">
    <property type="component" value="Unassembled WGS sequence"/>
</dbReference>